<accession>A0A9W4WS70</accession>
<dbReference type="EMBL" id="CAMKVN010000461">
    <property type="protein sequence ID" value="CAI2168185.1"/>
    <property type="molecule type" value="Genomic_DNA"/>
</dbReference>
<dbReference type="GO" id="GO:0004540">
    <property type="term" value="F:RNA nuclease activity"/>
    <property type="evidence" value="ECO:0007669"/>
    <property type="project" value="InterPro"/>
</dbReference>
<protein>
    <submittedName>
        <fullName evidence="3">8104_t:CDS:1</fullName>
    </submittedName>
</protein>
<gene>
    <name evidence="3" type="ORF">FWILDA_LOCUS3456</name>
</gene>
<dbReference type="InterPro" id="IPR021139">
    <property type="entry name" value="NYN"/>
</dbReference>
<name>A0A9W4WS70_9GLOM</name>
<dbReference type="Proteomes" id="UP001153678">
    <property type="component" value="Unassembled WGS sequence"/>
</dbReference>
<keyword evidence="1" id="KW-0175">Coiled coil</keyword>
<dbReference type="Gene3D" id="3.40.50.1010">
    <property type="entry name" value="5'-nuclease"/>
    <property type="match status" value="1"/>
</dbReference>
<organism evidence="3 4">
    <name type="scientific">Funneliformis geosporum</name>
    <dbReference type="NCBI Taxonomy" id="1117311"/>
    <lineage>
        <taxon>Eukaryota</taxon>
        <taxon>Fungi</taxon>
        <taxon>Fungi incertae sedis</taxon>
        <taxon>Mucoromycota</taxon>
        <taxon>Glomeromycotina</taxon>
        <taxon>Glomeromycetes</taxon>
        <taxon>Glomerales</taxon>
        <taxon>Glomeraceae</taxon>
        <taxon>Funneliformis</taxon>
    </lineage>
</organism>
<evidence type="ECO:0000313" key="3">
    <source>
        <dbReference type="EMBL" id="CAI2168185.1"/>
    </source>
</evidence>
<dbReference type="OrthoDB" id="2449165at2759"/>
<reference evidence="3" key="1">
    <citation type="submission" date="2022-08" db="EMBL/GenBank/DDBJ databases">
        <authorList>
            <person name="Kallberg Y."/>
            <person name="Tangrot J."/>
            <person name="Rosling A."/>
        </authorList>
    </citation>
    <scope>NUCLEOTIDE SEQUENCE</scope>
    <source>
        <strain evidence="3">Wild A</strain>
    </source>
</reference>
<feature type="coiled-coil region" evidence="1">
    <location>
        <begin position="328"/>
        <end position="355"/>
    </location>
</feature>
<sequence>MSKNKRKRNCYKINAKSVRRPTKEVNEWNFQELRKFLESRDIKYEDIKIIIDEQKVDGSSFLGLTAVSLERWGMLGGPAIKIENLVKEIQGNKRPFTGEIFLLVDHSNLLEQGKDTVKRYEKLVYKPNIYIEYEQLRKTIINGRKSGDSAEIFCSQFPKHNDKRLDNLWNKRRKQGFIVNIIEQKSHKTREKKVDTSLTVQGMKKILDDNDPGILAIVAGDSDYVPLVEQALEKGWKVEIWFWSSGLSGEYKPELSNKFGINYSLHFLDDEYKKFTYARSPESPREFTFEIEHKCVENLEDEDLLKIFVDLDLFGWWHWNNNNHLLVYVNTEKQKEEVEKVFNRFEEHEENEEQENLNLALYLDKNKLNGNKFCYLI</sequence>
<evidence type="ECO:0000259" key="2">
    <source>
        <dbReference type="Pfam" id="PF01936"/>
    </source>
</evidence>
<proteinExistence type="predicted"/>
<evidence type="ECO:0000256" key="1">
    <source>
        <dbReference type="SAM" id="Coils"/>
    </source>
</evidence>
<evidence type="ECO:0000313" key="4">
    <source>
        <dbReference type="Proteomes" id="UP001153678"/>
    </source>
</evidence>
<keyword evidence="4" id="KW-1185">Reference proteome</keyword>
<feature type="domain" description="NYN" evidence="2">
    <location>
        <begin position="131"/>
        <end position="242"/>
    </location>
</feature>
<dbReference type="Pfam" id="PF01936">
    <property type="entry name" value="NYN"/>
    <property type="match status" value="1"/>
</dbReference>
<comment type="caution">
    <text evidence="3">The sequence shown here is derived from an EMBL/GenBank/DDBJ whole genome shotgun (WGS) entry which is preliminary data.</text>
</comment>
<dbReference type="AlphaFoldDB" id="A0A9W4WS70"/>